<dbReference type="PANTHER" id="PTHR43428:SF1">
    <property type="entry name" value="ARSENATE REDUCTASE"/>
    <property type="match status" value="1"/>
</dbReference>
<dbReference type="EMBL" id="JAERRJ010000006">
    <property type="protein sequence ID" value="MBL1076371.1"/>
    <property type="molecule type" value="Genomic_DNA"/>
</dbReference>
<accession>A0ABS1M7U4</accession>
<dbReference type="Gene3D" id="1.10.10.10">
    <property type="entry name" value="Winged helix-like DNA-binding domain superfamily/Winged helix DNA-binding domain"/>
    <property type="match status" value="1"/>
</dbReference>
<dbReference type="SUPFAM" id="SSF52788">
    <property type="entry name" value="Phosphotyrosine protein phosphatases I"/>
    <property type="match status" value="1"/>
</dbReference>
<dbReference type="PROSITE" id="PS50987">
    <property type="entry name" value="HTH_ARSR_2"/>
    <property type="match status" value="1"/>
</dbReference>
<dbReference type="InterPro" id="IPR036196">
    <property type="entry name" value="Ptyr_pPase_sf"/>
</dbReference>
<organism evidence="3 4">
    <name type="scientific">Nocardia acididurans</name>
    <dbReference type="NCBI Taxonomy" id="2802282"/>
    <lineage>
        <taxon>Bacteria</taxon>
        <taxon>Bacillati</taxon>
        <taxon>Actinomycetota</taxon>
        <taxon>Actinomycetes</taxon>
        <taxon>Mycobacteriales</taxon>
        <taxon>Nocardiaceae</taxon>
        <taxon>Nocardia</taxon>
    </lineage>
</organism>
<gene>
    <name evidence="3" type="ORF">JK358_18400</name>
</gene>
<evidence type="ECO:0000256" key="1">
    <source>
        <dbReference type="ARBA" id="ARBA00022849"/>
    </source>
</evidence>
<dbReference type="SMART" id="SM00418">
    <property type="entry name" value="HTH_ARSR"/>
    <property type="match status" value="1"/>
</dbReference>
<keyword evidence="1" id="KW-0059">Arsenical resistance</keyword>
<dbReference type="InterPro" id="IPR023485">
    <property type="entry name" value="Ptyr_pPase"/>
</dbReference>
<protein>
    <submittedName>
        <fullName evidence="3">Helix-turn-helix domain-containing protein</fullName>
    </submittedName>
</protein>
<dbReference type="Pfam" id="PF01451">
    <property type="entry name" value="LMWPc"/>
    <property type="match status" value="1"/>
</dbReference>
<keyword evidence="4" id="KW-1185">Reference proteome</keyword>
<evidence type="ECO:0000313" key="3">
    <source>
        <dbReference type="EMBL" id="MBL1076371.1"/>
    </source>
</evidence>
<evidence type="ECO:0000259" key="2">
    <source>
        <dbReference type="PROSITE" id="PS50987"/>
    </source>
</evidence>
<proteinExistence type="predicted"/>
<dbReference type="InterPro" id="IPR036390">
    <property type="entry name" value="WH_DNA-bd_sf"/>
</dbReference>
<name>A0ABS1M7U4_9NOCA</name>
<reference evidence="3 4" key="1">
    <citation type="submission" date="2021-01" db="EMBL/GenBank/DDBJ databases">
        <title>WGS of actinomycetes isolated from Thailand.</title>
        <authorList>
            <person name="Thawai C."/>
        </authorList>
    </citation>
    <scope>NUCLEOTIDE SEQUENCE [LARGE SCALE GENOMIC DNA]</scope>
    <source>
        <strain evidence="3 4">LPG 2</strain>
    </source>
</reference>
<dbReference type="CDD" id="cd00090">
    <property type="entry name" value="HTH_ARSR"/>
    <property type="match status" value="1"/>
</dbReference>
<dbReference type="SMART" id="SM00226">
    <property type="entry name" value="LMWPc"/>
    <property type="match status" value="1"/>
</dbReference>
<dbReference type="SUPFAM" id="SSF46785">
    <property type="entry name" value="Winged helix' DNA-binding domain"/>
    <property type="match status" value="1"/>
</dbReference>
<dbReference type="Pfam" id="PF12840">
    <property type="entry name" value="HTH_20"/>
    <property type="match status" value="1"/>
</dbReference>
<evidence type="ECO:0000313" key="4">
    <source>
        <dbReference type="Proteomes" id="UP000602198"/>
    </source>
</evidence>
<sequence>MSTEQLWSVERRVEVHAALADATRLRIVDALTVGDMSSSELCALLSIPTNLLAHHLKVLERVGLVERGRSEGDRRRSYLRLVPGFEAKLLPHNRYAATRVVFVCSRNTARSQLAAAAWAQLSAVPVISAGTHPAEQVHPGAVATARRHRIPMRPRRPQGIDGLLRTGDLVIAVCDNAHEELPIDIERLHWSIPDPVATGTNEAFDKALTLITGRIERVAATVEPVAGSDPHS</sequence>
<dbReference type="Gene3D" id="3.40.50.2300">
    <property type="match status" value="1"/>
</dbReference>
<dbReference type="RefSeq" id="WP_201948891.1">
    <property type="nucleotide sequence ID" value="NZ_JAERRJ010000006.1"/>
</dbReference>
<dbReference type="InterPro" id="IPR011991">
    <property type="entry name" value="ArsR-like_HTH"/>
</dbReference>
<comment type="caution">
    <text evidence="3">The sequence shown here is derived from an EMBL/GenBank/DDBJ whole genome shotgun (WGS) entry which is preliminary data.</text>
</comment>
<feature type="domain" description="HTH arsR-type" evidence="2">
    <location>
        <begin position="4"/>
        <end position="97"/>
    </location>
</feature>
<dbReference type="PANTHER" id="PTHR43428">
    <property type="entry name" value="ARSENATE REDUCTASE"/>
    <property type="match status" value="1"/>
</dbReference>
<dbReference type="Proteomes" id="UP000602198">
    <property type="component" value="Unassembled WGS sequence"/>
</dbReference>
<dbReference type="InterPro" id="IPR036388">
    <property type="entry name" value="WH-like_DNA-bd_sf"/>
</dbReference>
<dbReference type="InterPro" id="IPR001845">
    <property type="entry name" value="HTH_ArsR_DNA-bd_dom"/>
</dbReference>